<dbReference type="InterPro" id="IPR037215">
    <property type="entry name" value="GUN4-like_sf"/>
</dbReference>
<evidence type="ECO:0000256" key="1">
    <source>
        <dbReference type="SAM" id="MobiDB-lite"/>
    </source>
</evidence>
<reference evidence="4" key="1">
    <citation type="journal article" date="2019" name="Int. J. Syst. Evol. Microbiol.">
        <title>The Global Catalogue of Microorganisms (GCM) 10K type strain sequencing project: providing services to taxonomists for standard genome sequencing and annotation.</title>
        <authorList>
            <consortium name="The Broad Institute Genomics Platform"/>
            <consortium name="The Broad Institute Genome Sequencing Center for Infectious Disease"/>
            <person name="Wu L."/>
            <person name="Ma J."/>
        </authorList>
    </citation>
    <scope>NUCLEOTIDE SEQUENCE [LARGE SCALE GENOMIC DNA]</scope>
    <source>
        <strain evidence="4">CGMCC 4.7643</strain>
    </source>
</reference>
<evidence type="ECO:0000259" key="2">
    <source>
        <dbReference type="Pfam" id="PF05419"/>
    </source>
</evidence>
<dbReference type="InterPro" id="IPR008629">
    <property type="entry name" value="GUN4-like"/>
</dbReference>
<dbReference type="Pfam" id="PF05419">
    <property type="entry name" value="GUN4"/>
    <property type="match status" value="1"/>
</dbReference>
<dbReference type="Proteomes" id="UP001597419">
    <property type="component" value="Unassembled WGS sequence"/>
</dbReference>
<evidence type="ECO:0000313" key="4">
    <source>
        <dbReference type="Proteomes" id="UP001597419"/>
    </source>
</evidence>
<dbReference type="EMBL" id="JBHUKU010000022">
    <property type="protein sequence ID" value="MFD2463858.1"/>
    <property type="molecule type" value="Genomic_DNA"/>
</dbReference>
<dbReference type="SUPFAM" id="SSF140869">
    <property type="entry name" value="GUN4-like"/>
    <property type="match status" value="1"/>
</dbReference>
<gene>
    <name evidence="3" type="ORF">ACFSYJ_34945</name>
</gene>
<name>A0ABW5GSH5_9PSEU</name>
<comment type="caution">
    <text evidence="3">The sequence shown here is derived from an EMBL/GenBank/DDBJ whole genome shotgun (WGS) entry which is preliminary data.</text>
</comment>
<sequence>MRSSVVAATSSPGCRAGGHVSLFERFMIGVDIQKYSDRPTRGHVVLQRELDRILNEAAENAGISRARWERQTGGDGELAILPPDVDLIAVVRGFVNELDIRLAEHNDDHNTKMQMRLRVAMHSDVMTAGPLGWAGPAPIVTARLLDSKPARAALDESSRAHLVQIVSRPVYQKVVGSGLGGLRPEQFRSVQVAVKEFRETAYVCVPGDSPPSQRPAGKPAFPFRIAFPKRPGPENAPASPGERPAPELGPDPGPEDELDPGTKDRVRQIGEFLRDGRVGSADTLTTVTLVESAGRGRNGWLRSADGTGLPLALIAELDAVWAESSGGAWGFRAQQRRLADLGLAGRREFREVCVRLGWRAEQDEVSLRYPLFTRQAVESEPFYPTLRNPEREVYPEWHDEWASTIMSVHRRLRQLEW</sequence>
<feature type="domain" description="GUN4-like" evidence="2">
    <location>
        <begin position="267"/>
        <end position="371"/>
    </location>
</feature>
<protein>
    <submittedName>
        <fullName evidence="3">GUN4 domain-containing protein</fullName>
    </submittedName>
</protein>
<feature type="region of interest" description="Disordered" evidence="1">
    <location>
        <begin position="204"/>
        <end position="262"/>
    </location>
</feature>
<organism evidence="3 4">
    <name type="scientific">Amycolatopsis samaneae</name>
    <dbReference type="NCBI Taxonomy" id="664691"/>
    <lineage>
        <taxon>Bacteria</taxon>
        <taxon>Bacillati</taxon>
        <taxon>Actinomycetota</taxon>
        <taxon>Actinomycetes</taxon>
        <taxon>Pseudonocardiales</taxon>
        <taxon>Pseudonocardiaceae</taxon>
        <taxon>Amycolatopsis</taxon>
    </lineage>
</organism>
<proteinExistence type="predicted"/>
<keyword evidence="4" id="KW-1185">Reference proteome</keyword>
<accession>A0ABW5GSH5</accession>
<dbReference type="RefSeq" id="WP_345386300.1">
    <property type="nucleotide sequence ID" value="NZ_BAABHG010000001.1"/>
</dbReference>
<evidence type="ECO:0000313" key="3">
    <source>
        <dbReference type="EMBL" id="MFD2463858.1"/>
    </source>
</evidence>